<protein>
    <recommendedName>
        <fullName evidence="3">DUF3841 domain-containing protein</fullName>
    </recommendedName>
</protein>
<dbReference type="Proteomes" id="UP000605427">
    <property type="component" value="Unassembled WGS sequence"/>
</dbReference>
<gene>
    <name evidence="1" type="ORF">GCM10007362_02170</name>
</gene>
<dbReference type="RefSeq" id="WP_172237835.1">
    <property type="nucleotide sequence ID" value="NZ_BMDD01000001.1"/>
</dbReference>
<sequence>MKFTSIHKKTRGMRKKARNLARWPEHHKELDIESLIRHRKDYVKIWIDPFYRLYQITPNKIGKKNPKHRFQKQILYQLLDIYSAWQKKLDELDQPYYLKIWIGDPEFMDSQVVAALEPEIDYYSKLFRDKEQGKEFPLDIRHPLMEHFKWERCWNGYYIWESDLDTAEEIQEAQHKAIEISETFFNGRLEKSYFIPTGDMWVGSIKQSKNAIILKGDPNHG</sequence>
<proteinExistence type="predicted"/>
<evidence type="ECO:0000313" key="2">
    <source>
        <dbReference type="Proteomes" id="UP000605427"/>
    </source>
</evidence>
<evidence type="ECO:0000313" key="1">
    <source>
        <dbReference type="EMBL" id="GGH68304.1"/>
    </source>
</evidence>
<organism evidence="1 2">
    <name type="scientific">Saccharibacillus endophyticus</name>
    <dbReference type="NCBI Taxonomy" id="2060666"/>
    <lineage>
        <taxon>Bacteria</taxon>
        <taxon>Bacillati</taxon>
        <taxon>Bacillota</taxon>
        <taxon>Bacilli</taxon>
        <taxon>Bacillales</taxon>
        <taxon>Paenibacillaceae</taxon>
        <taxon>Saccharibacillus</taxon>
    </lineage>
</organism>
<dbReference type="EMBL" id="BMDD01000001">
    <property type="protein sequence ID" value="GGH68304.1"/>
    <property type="molecule type" value="Genomic_DNA"/>
</dbReference>
<evidence type="ECO:0008006" key="3">
    <source>
        <dbReference type="Google" id="ProtNLM"/>
    </source>
</evidence>
<reference evidence="2" key="1">
    <citation type="journal article" date="2019" name="Int. J. Syst. Evol. Microbiol.">
        <title>The Global Catalogue of Microorganisms (GCM) 10K type strain sequencing project: providing services to taxonomists for standard genome sequencing and annotation.</title>
        <authorList>
            <consortium name="The Broad Institute Genomics Platform"/>
            <consortium name="The Broad Institute Genome Sequencing Center for Infectious Disease"/>
            <person name="Wu L."/>
            <person name="Ma J."/>
        </authorList>
    </citation>
    <scope>NUCLEOTIDE SEQUENCE [LARGE SCALE GENOMIC DNA]</scope>
    <source>
        <strain evidence="2">CCM 8702</strain>
    </source>
</reference>
<comment type="caution">
    <text evidence="1">The sequence shown here is derived from an EMBL/GenBank/DDBJ whole genome shotgun (WGS) entry which is preliminary data.</text>
</comment>
<keyword evidence="2" id="KW-1185">Reference proteome</keyword>
<accession>A0ABQ1ZIT1</accession>
<name>A0ABQ1ZIT1_9BACL</name>